<dbReference type="Proteomes" id="UP000789901">
    <property type="component" value="Unassembled WGS sequence"/>
</dbReference>
<accession>A0ABN7VPJ0</accession>
<evidence type="ECO:0000313" key="2">
    <source>
        <dbReference type="Proteomes" id="UP000789901"/>
    </source>
</evidence>
<protein>
    <submittedName>
        <fullName evidence="1">46542_t:CDS:1</fullName>
    </submittedName>
</protein>
<evidence type="ECO:0000313" key="1">
    <source>
        <dbReference type="EMBL" id="CAG8786870.1"/>
    </source>
</evidence>
<gene>
    <name evidence="1" type="ORF">GMARGA_LOCUS20585</name>
</gene>
<comment type="caution">
    <text evidence="1">The sequence shown here is derived from an EMBL/GenBank/DDBJ whole genome shotgun (WGS) entry which is preliminary data.</text>
</comment>
<name>A0ABN7VPJ0_GIGMA</name>
<dbReference type="EMBL" id="CAJVQB010018197">
    <property type="protein sequence ID" value="CAG8786870.1"/>
    <property type="molecule type" value="Genomic_DNA"/>
</dbReference>
<proteinExistence type="predicted"/>
<reference evidence="1 2" key="1">
    <citation type="submission" date="2021-06" db="EMBL/GenBank/DDBJ databases">
        <authorList>
            <person name="Kallberg Y."/>
            <person name="Tangrot J."/>
            <person name="Rosling A."/>
        </authorList>
    </citation>
    <scope>NUCLEOTIDE SEQUENCE [LARGE SCALE GENOMIC DNA]</scope>
    <source>
        <strain evidence="1 2">120-4 pot B 10/14</strain>
    </source>
</reference>
<keyword evidence="2" id="KW-1185">Reference proteome</keyword>
<organism evidence="1 2">
    <name type="scientific">Gigaspora margarita</name>
    <dbReference type="NCBI Taxonomy" id="4874"/>
    <lineage>
        <taxon>Eukaryota</taxon>
        <taxon>Fungi</taxon>
        <taxon>Fungi incertae sedis</taxon>
        <taxon>Mucoromycota</taxon>
        <taxon>Glomeromycotina</taxon>
        <taxon>Glomeromycetes</taxon>
        <taxon>Diversisporales</taxon>
        <taxon>Gigasporaceae</taxon>
        <taxon>Gigaspora</taxon>
    </lineage>
</organism>
<sequence>MPQPSYPPDLADWCLSFNENLPKEIVAHFVDLPGPSQKNTFLEDVEKARRYLQKEGFAGRVKGDVLEVFERVRENVASELREIAQKPITPKKRERDMQERELDVTNEYLINLVTDASDIFGKVTFPSYYNKFKTIWKTRDSESKFYVLDLGDEDTWKQIYSVLNEDELDLLYKSYDIVPSQSEGDEAVDSYLVDENNNETIEKNSEMEKIVHQLDSVSEKYHYLSNFFLMPADYDQTKMPDLFIARYFSCEGNRSTKIDIQDNGYKADGILELFERPKQILLFLLEVSEGPNNPDPDKINEDRCKLLNEGVFGLNKLMLTNKIEIGQLIFIGPGLYLFAPFTIPALTIPTSDIDLNHVPRLIRTLLCLRYNLVENI</sequence>